<proteinExistence type="predicted"/>
<dbReference type="OMA" id="ECESQRR"/>
<gene>
    <name evidence="2" type="ORF">Tcan_16662</name>
</gene>
<protein>
    <submittedName>
        <fullName evidence="2">Uncharacterized protein</fullName>
    </submittedName>
</protein>
<feature type="transmembrane region" description="Helical" evidence="1">
    <location>
        <begin position="20"/>
        <end position="43"/>
    </location>
</feature>
<sequence>MIKQLFRDIVWKMYCLYRFLVTTVFVGNLIFLPVLLCAPSVIYVHTEPIILSSCSNKSAFAAAPLYQPGMVDSFCFQQRRALFLFAVFNVVRILSFKFESMWLRSFKTCGVRQLLPGKYLNGALAVPFVTRELCEPYVHGYGAHFIFMFTNGVCSLLLIAPYIRDLIALIKLTLNGTGNEFYKTKAHLLLTVLAIICFLLTLIANVIDIAFGPYCPTTILGYSVLFPHLNFPLFLFALHHFILRTHKEHGRDIYEVLEEDIYVYVIRYQCLNSEDCPRRSSVYPIALRPSLAARNSGLALNGKVRQVESLRDLDAWLQEKMRMAVPPPEEKNIYY</sequence>
<dbReference type="OrthoDB" id="5821563at2759"/>
<organism evidence="2 3">
    <name type="scientific">Toxocara canis</name>
    <name type="common">Canine roundworm</name>
    <dbReference type="NCBI Taxonomy" id="6265"/>
    <lineage>
        <taxon>Eukaryota</taxon>
        <taxon>Metazoa</taxon>
        <taxon>Ecdysozoa</taxon>
        <taxon>Nematoda</taxon>
        <taxon>Chromadorea</taxon>
        <taxon>Rhabditida</taxon>
        <taxon>Spirurina</taxon>
        <taxon>Ascaridomorpha</taxon>
        <taxon>Ascaridoidea</taxon>
        <taxon>Toxocaridae</taxon>
        <taxon>Toxocara</taxon>
    </lineage>
</organism>
<feature type="transmembrane region" description="Helical" evidence="1">
    <location>
        <begin position="145"/>
        <end position="167"/>
    </location>
</feature>
<dbReference type="STRING" id="6265.A0A0B2W483"/>
<reference evidence="2 3" key="1">
    <citation type="submission" date="2014-11" db="EMBL/GenBank/DDBJ databases">
        <title>Genetic blueprint of the zoonotic pathogen Toxocara canis.</title>
        <authorList>
            <person name="Zhu X.-Q."/>
            <person name="Korhonen P.K."/>
            <person name="Cai H."/>
            <person name="Young N.D."/>
            <person name="Nejsum P."/>
            <person name="von Samson-Himmelstjerna G."/>
            <person name="Boag P.R."/>
            <person name="Tan P."/>
            <person name="Li Q."/>
            <person name="Min J."/>
            <person name="Yang Y."/>
            <person name="Wang X."/>
            <person name="Fang X."/>
            <person name="Hall R.S."/>
            <person name="Hofmann A."/>
            <person name="Sternberg P.W."/>
            <person name="Jex A.R."/>
            <person name="Gasser R.B."/>
        </authorList>
    </citation>
    <scope>NUCLEOTIDE SEQUENCE [LARGE SCALE GENOMIC DNA]</scope>
    <source>
        <strain evidence="2">PN_DK_2014</strain>
    </source>
</reference>
<keyword evidence="1" id="KW-0812">Transmembrane</keyword>
<dbReference type="EMBL" id="JPKZ01000227">
    <property type="protein sequence ID" value="KHN88494.1"/>
    <property type="molecule type" value="Genomic_DNA"/>
</dbReference>
<evidence type="ECO:0000256" key="1">
    <source>
        <dbReference type="SAM" id="Phobius"/>
    </source>
</evidence>
<dbReference type="Proteomes" id="UP000031036">
    <property type="component" value="Unassembled WGS sequence"/>
</dbReference>
<keyword evidence="1" id="KW-0472">Membrane</keyword>
<name>A0A0B2W483_TOXCA</name>
<keyword evidence="1" id="KW-1133">Transmembrane helix</keyword>
<feature type="transmembrane region" description="Helical" evidence="1">
    <location>
        <begin position="219"/>
        <end position="243"/>
    </location>
</feature>
<evidence type="ECO:0000313" key="3">
    <source>
        <dbReference type="Proteomes" id="UP000031036"/>
    </source>
</evidence>
<keyword evidence="3" id="KW-1185">Reference proteome</keyword>
<dbReference type="AlphaFoldDB" id="A0A0B2W483"/>
<feature type="transmembrane region" description="Helical" evidence="1">
    <location>
        <begin position="188"/>
        <end position="207"/>
    </location>
</feature>
<comment type="caution">
    <text evidence="2">The sequence shown here is derived from an EMBL/GenBank/DDBJ whole genome shotgun (WGS) entry which is preliminary data.</text>
</comment>
<evidence type="ECO:0000313" key="2">
    <source>
        <dbReference type="EMBL" id="KHN88494.1"/>
    </source>
</evidence>
<accession>A0A0B2W483</accession>